<evidence type="ECO:0000256" key="1">
    <source>
        <dbReference type="SAM" id="Phobius"/>
    </source>
</evidence>
<dbReference type="InterPro" id="IPR003382">
    <property type="entry name" value="Flavoprotein"/>
</dbReference>
<keyword evidence="1" id="KW-0472">Membrane</keyword>
<protein>
    <submittedName>
        <fullName evidence="3">Mersacidin decarboxylase</fullName>
    </submittedName>
</protein>
<dbReference type="PANTHER" id="PTHR14359:SF6">
    <property type="entry name" value="PHOSPHOPANTOTHENOYLCYSTEINE DECARBOXYLASE"/>
    <property type="match status" value="1"/>
</dbReference>
<gene>
    <name evidence="3" type="ORF">JQC72_04610</name>
</gene>
<dbReference type="PANTHER" id="PTHR14359">
    <property type="entry name" value="HOMO-OLIGOMERIC FLAVIN CONTAINING CYS DECARBOXYLASE FAMILY"/>
    <property type="match status" value="1"/>
</dbReference>
<evidence type="ECO:0000259" key="2">
    <source>
        <dbReference type="Pfam" id="PF02441"/>
    </source>
</evidence>
<dbReference type="Proteomes" id="UP001177120">
    <property type="component" value="Unassembled WGS sequence"/>
</dbReference>
<dbReference type="EMBL" id="JAFHAP010000005">
    <property type="protein sequence ID" value="MBN2908804.1"/>
    <property type="molecule type" value="Genomic_DNA"/>
</dbReference>
<dbReference type="SUPFAM" id="SSF52507">
    <property type="entry name" value="Homo-oligomeric flavin-containing Cys decarboxylases, HFCD"/>
    <property type="match status" value="1"/>
</dbReference>
<feature type="domain" description="Flavoprotein" evidence="2">
    <location>
        <begin position="9"/>
        <end position="137"/>
    </location>
</feature>
<keyword evidence="4" id="KW-1185">Reference proteome</keyword>
<proteinExistence type="predicted"/>
<keyword evidence="1" id="KW-1133">Transmembrane helix</keyword>
<dbReference type="InterPro" id="IPR036551">
    <property type="entry name" value="Flavin_trans-like"/>
</dbReference>
<name>A0ABS2WHB4_9BACL</name>
<accession>A0ABS2WHB4</accession>
<reference evidence="3" key="1">
    <citation type="journal article" date="2024" name="Int. J. Syst. Evol. Microbiol.">
        <title>Polycladomyces zharkentensis sp. nov., a novel thermophilic cellulose- and starch-degrading member of the Bacillota from a geothermal aquifer in Kazakhstan.</title>
        <authorList>
            <person name="Mashzhan A."/>
            <person name="Kistaubayeva A."/>
            <person name="Javier-Lopez R."/>
            <person name="Bissenova U."/>
            <person name="Bissenbay A."/>
            <person name="Birkeland N.K."/>
        </authorList>
    </citation>
    <scope>NUCLEOTIDE SEQUENCE</scope>
    <source>
        <strain evidence="3">ZKZ2T</strain>
    </source>
</reference>
<organism evidence="3 4">
    <name type="scientific">Polycladomyces zharkentensis</name>
    <dbReference type="NCBI Taxonomy" id="2807616"/>
    <lineage>
        <taxon>Bacteria</taxon>
        <taxon>Bacillati</taxon>
        <taxon>Bacillota</taxon>
        <taxon>Bacilli</taxon>
        <taxon>Bacillales</taxon>
        <taxon>Thermoactinomycetaceae</taxon>
        <taxon>Polycladomyces</taxon>
    </lineage>
</organism>
<comment type="caution">
    <text evidence="3">The sequence shown here is derived from an EMBL/GenBank/DDBJ whole genome shotgun (WGS) entry which is preliminary data.</text>
</comment>
<evidence type="ECO:0000313" key="3">
    <source>
        <dbReference type="EMBL" id="MBN2908804.1"/>
    </source>
</evidence>
<dbReference type="Gene3D" id="3.40.50.1950">
    <property type="entry name" value="Flavin prenyltransferase-like"/>
    <property type="match status" value="1"/>
</dbReference>
<evidence type="ECO:0000313" key="4">
    <source>
        <dbReference type="Proteomes" id="UP001177120"/>
    </source>
</evidence>
<dbReference type="Pfam" id="PF02441">
    <property type="entry name" value="Flavoprotein"/>
    <property type="match status" value="1"/>
</dbReference>
<dbReference type="RefSeq" id="WP_205493305.1">
    <property type="nucleotide sequence ID" value="NZ_JAFHAP010000005.1"/>
</dbReference>
<sequence length="178" mass="19671">MDLDLLKSKNLLVGVSGSISVLGLPSYLSMFSYYFKAVKVVMTPSADRLIPRETVNLLCSGAYTDEKELFKEVSHVELARWADVFIVLPATANILGQAAHGLGNNLLTTVILAYPDPILYFPNMNERMWKKTTKRQDAGTRRGSGCCARTDHGVRDRFGRDGPQLHDSFQGCGNETSL</sequence>
<keyword evidence="1" id="KW-0812">Transmembrane</keyword>
<feature type="transmembrane region" description="Helical" evidence="1">
    <location>
        <begin position="12"/>
        <end position="35"/>
    </location>
</feature>